<dbReference type="GO" id="GO:0005736">
    <property type="term" value="C:RNA polymerase I complex"/>
    <property type="evidence" value="ECO:0007669"/>
    <property type="project" value="TreeGrafter"/>
</dbReference>
<keyword evidence="6" id="KW-0804">Transcription</keyword>
<gene>
    <name evidence="8" type="ORF">VICG_00825</name>
</gene>
<accession>L2GPF5</accession>
<sequence>MPIIEGIVKKITVKQVKGFNKATFSSGLLHLEGSEFLNLTNRIEGIDLLEKIDFYQSHTNDIHAVYKTFGVEAAREVIVKEIINVFEVYGININIRHLYLVSDYMTKDGTFKAFSRHSFSMDDSFVQKMSFESCFANLKNSALFNQSEMVDGPSSCILTGDVLKSGTGSFELLYDLTQFAEP</sequence>
<name>L2GPF5_VITCO</name>
<dbReference type="HOGENOM" id="CLU_1441437_0_0_1"/>
<dbReference type="Proteomes" id="UP000011082">
    <property type="component" value="Unassembled WGS sequence"/>
</dbReference>
<dbReference type="AlphaFoldDB" id="L2GPF5"/>
<dbReference type="PANTHER" id="PTHR19376:SF11">
    <property type="entry name" value="DNA-DIRECTED RNA POLYMERASE I SUBUNIT RPA1"/>
    <property type="match status" value="1"/>
</dbReference>
<dbReference type="InterPro" id="IPR007081">
    <property type="entry name" value="RNA_pol_Rpb1_5"/>
</dbReference>
<evidence type="ECO:0000256" key="4">
    <source>
        <dbReference type="ARBA" id="ARBA00022679"/>
    </source>
</evidence>
<dbReference type="Gene3D" id="1.10.150.390">
    <property type="match status" value="1"/>
</dbReference>
<evidence type="ECO:0000256" key="6">
    <source>
        <dbReference type="ARBA" id="ARBA00023163"/>
    </source>
</evidence>
<dbReference type="OrthoDB" id="2194298at2759"/>
<evidence type="ECO:0000256" key="2">
    <source>
        <dbReference type="ARBA" id="ARBA00012418"/>
    </source>
</evidence>
<evidence type="ECO:0000313" key="9">
    <source>
        <dbReference type="Proteomes" id="UP000011082"/>
    </source>
</evidence>
<evidence type="ECO:0000259" key="7">
    <source>
        <dbReference type="Pfam" id="PF04998"/>
    </source>
</evidence>
<protein>
    <recommendedName>
        <fullName evidence="2">DNA-directed RNA polymerase</fullName>
        <ecNumber evidence="2">2.7.7.6</ecNumber>
    </recommendedName>
</protein>
<comment type="similarity">
    <text evidence="1">Belongs to the RNA polymerase beta' chain family.</text>
</comment>
<dbReference type="EMBL" id="JH370134">
    <property type="protein sequence ID" value="ELA42182.1"/>
    <property type="molecule type" value="Genomic_DNA"/>
</dbReference>
<keyword evidence="4" id="KW-0808">Transferase</keyword>
<evidence type="ECO:0000256" key="3">
    <source>
        <dbReference type="ARBA" id="ARBA00022478"/>
    </source>
</evidence>
<organism evidence="8 9">
    <name type="scientific">Vittaforma corneae (strain ATCC 50505)</name>
    <name type="common">Microsporidian parasite</name>
    <name type="synonym">Nosema corneum</name>
    <dbReference type="NCBI Taxonomy" id="993615"/>
    <lineage>
        <taxon>Eukaryota</taxon>
        <taxon>Fungi</taxon>
        <taxon>Fungi incertae sedis</taxon>
        <taxon>Microsporidia</taxon>
        <taxon>Nosematidae</taxon>
        <taxon>Vittaforma</taxon>
    </lineage>
</organism>
<dbReference type="PANTHER" id="PTHR19376">
    <property type="entry name" value="DNA-DIRECTED RNA POLYMERASE"/>
    <property type="match status" value="1"/>
</dbReference>
<evidence type="ECO:0000256" key="5">
    <source>
        <dbReference type="ARBA" id="ARBA00022695"/>
    </source>
</evidence>
<dbReference type="GO" id="GO:0003899">
    <property type="term" value="F:DNA-directed RNA polymerase activity"/>
    <property type="evidence" value="ECO:0007669"/>
    <property type="project" value="UniProtKB-EC"/>
</dbReference>
<dbReference type="SUPFAM" id="SSF64484">
    <property type="entry name" value="beta and beta-prime subunits of DNA dependent RNA-polymerase"/>
    <property type="match status" value="1"/>
</dbReference>
<keyword evidence="3" id="KW-0240">DNA-directed RNA polymerase</keyword>
<dbReference type="GeneID" id="19881539"/>
<feature type="domain" description="RNA polymerase Rpb1" evidence="7">
    <location>
        <begin position="25"/>
        <end position="120"/>
    </location>
</feature>
<dbReference type="GO" id="GO:0003677">
    <property type="term" value="F:DNA binding"/>
    <property type="evidence" value="ECO:0007669"/>
    <property type="project" value="InterPro"/>
</dbReference>
<keyword evidence="5" id="KW-0548">Nucleotidyltransferase</keyword>
<dbReference type="Pfam" id="PF04998">
    <property type="entry name" value="RNA_pol_Rpb1_5"/>
    <property type="match status" value="1"/>
</dbReference>
<dbReference type="EC" id="2.7.7.6" evidence="2"/>
<dbReference type="RefSeq" id="XP_007604274.1">
    <property type="nucleotide sequence ID" value="XM_007604212.1"/>
</dbReference>
<dbReference type="InParanoid" id="L2GPF5"/>
<proteinExistence type="inferred from homology"/>
<keyword evidence="9" id="KW-1185">Reference proteome</keyword>
<dbReference type="InterPro" id="IPR045867">
    <property type="entry name" value="DNA-dir_RpoC_beta_prime"/>
</dbReference>
<dbReference type="VEuPathDB" id="MicrosporidiaDB:VICG_00825"/>
<evidence type="ECO:0000256" key="1">
    <source>
        <dbReference type="ARBA" id="ARBA00006460"/>
    </source>
</evidence>
<dbReference type="OMA" id="NDIHAVY"/>
<reference evidence="9" key="1">
    <citation type="submission" date="2011-05" db="EMBL/GenBank/DDBJ databases">
        <title>The genome sequence of Vittaforma corneae strain ATCC 50505.</title>
        <authorList>
            <consortium name="The Broad Institute Genome Sequencing Platform"/>
            <person name="Cuomo C."/>
            <person name="Didier E."/>
            <person name="Bowers L."/>
            <person name="Young S.K."/>
            <person name="Zeng Q."/>
            <person name="Gargeya S."/>
            <person name="Fitzgerald M."/>
            <person name="Haas B."/>
            <person name="Abouelleil A."/>
            <person name="Alvarado L."/>
            <person name="Arachchi H.M."/>
            <person name="Berlin A."/>
            <person name="Chapman S.B."/>
            <person name="Gearin G."/>
            <person name="Goldberg J."/>
            <person name="Griggs A."/>
            <person name="Gujja S."/>
            <person name="Hansen M."/>
            <person name="Heiman D."/>
            <person name="Howarth C."/>
            <person name="Larimer J."/>
            <person name="Lui A."/>
            <person name="MacDonald P.J.P."/>
            <person name="McCowen C."/>
            <person name="Montmayeur A."/>
            <person name="Murphy C."/>
            <person name="Neiman D."/>
            <person name="Pearson M."/>
            <person name="Priest M."/>
            <person name="Roberts A."/>
            <person name="Saif S."/>
            <person name="Shea T."/>
            <person name="Sisk P."/>
            <person name="Stolte C."/>
            <person name="Sykes S."/>
            <person name="Wortman J."/>
            <person name="Nusbaum C."/>
            <person name="Birren B."/>
        </authorList>
    </citation>
    <scope>NUCLEOTIDE SEQUENCE [LARGE SCALE GENOMIC DNA]</scope>
    <source>
        <strain evidence="9">ATCC 50505</strain>
    </source>
</reference>
<evidence type="ECO:0000313" key="8">
    <source>
        <dbReference type="EMBL" id="ELA42182.1"/>
    </source>
</evidence>
<dbReference type="GO" id="GO:0006351">
    <property type="term" value="P:DNA-templated transcription"/>
    <property type="evidence" value="ECO:0007669"/>
    <property type="project" value="InterPro"/>
</dbReference>
<dbReference type="STRING" id="993615.L2GPF5"/>